<evidence type="ECO:0000313" key="2">
    <source>
        <dbReference type="Proteomes" id="UP001212997"/>
    </source>
</evidence>
<dbReference type="EMBL" id="JANAWD010000043">
    <property type="protein sequence ID" value="KAJ3489533.1"/>
    <property type="molecule type" value="Genomic_DNA"/>
</dbReference>
<dbReference type="Proteomes" id="UP001212997">
    <property type="component" value="Unassembled WGS sequence"/>
</dbReference>
<gene>
    <name evidence="1" type="ORF">NLI96_g2046</name>
</gene>
<dbReference type="PANTHER" id="PTHR14187:SF5">
    <property type="entry name" value="HEAT SHOCK 70 KDA PROTEIN 12A"/>
    <property type="match status" value="1"/>
</dbReference>
<dbReference type="Gene3D" id="3.30.420.40">
    <property type="match status" value="2"/>
</dbReference>
<dbReference type="AlphaFoldDB" id="A0AAD5V9G5"/>
<keyword evidence="2" id="KW-1185">Reference proteome</keyword>
<dbReference type="PANTHER" id="PTHR14187">
    <property type="entry name" value="ALPHA KINASE/ELONGATION FACTOR 2 KINASE"/>
    <property type="match status" value="1"/>
</dbReference>
<organism evidence="1 2">
    <name type="scientific">Meripilus lineatus</name>
    <dbReference type="NCBI Taxonomy" id="2056292"/>
    <lineage>
        <taxon>Eukaryota</taxon>
        <taxon>Fungi</taxon>
        <taxon>Dikarya</taxon>
        <taxon>Basidiomycota</taxon>
        <taxon>Agaricomycotina</taxon>
        <taxon>Agaricomycetes</taxon>
        <taxon>Polyporales</taxon>
        <taxon>Meripilaceae</taxon>
        <taxon>Meripilus</taxon>
    </lineage>
</organism>
<accession>A0AAD5V9G5</accession>
<proteinExistence type="predicted"/>
<sequence>MPSSKVYGGAQRRLVIAFDVGTTYSGAAYSVLDPNKTPMVLPVTRYPGQENGDFKIPSVLYYTPDGQVRAAGAEAASPEMKLVAEDEGLTYVEWFKLHLRPSFMHGINNEDLPQLPPGKTAVDVFGDFLGYLFACARKYIQESHAGGKILWESLEDRIDFVLSHPNGWEGVQQTKMRGAAIHAGLIPDTESGRSRIHFVTEGEASLHFCLDSGLTSEVKEGSGVMIIDAGGGTVDLSCYAIISWTPLRVEEISTPGSKLKNSRYKDDIPIMIERFEDSTKPLFKDSKGKAFIHFGLLRDRDPEVGIRSGQLILDGEDVAKLFEPSVEAIIQSVREQLLTPAVSRGVKAAFFVGGFAGSPWLYSRLKQSLESTNINLCRPHNNTSKAVAEGAVSFFIDHYVTARVARVTYGSGHVVAFNANDPEHVKRRARGHKKPSGKLVLPDAFSVLLAKGTPIREEEEVSVELYTEAGNAKALNSMVADVICYRGKNPKPAFMDIEPELFATLCTVTGDTSGVPKVKRHGPSGTFYSQGFKVVLLCGLTEMKAQISWVEKRSWPRPGGAVEGSYRFVSVIVSVSAGHPVVISYSMAPSKPYTGIFRRLVIAFDIGTTFSGAAYSLLDPGKIPRILPITRYPGQDNGDFKIPSVLYYTRDGQVRAVGAEATAPEMRLIAEDEGLIYVEWFKLHLRPRHMQGLYDQDALPRLPPGKNVIDVFSDFLKYMYTCARKYIQESHASGTNLWESVQSRIDFVLSHPNGWEGAQQSQMRIAAIRANLIPSSNAGSERIHFVTEGEASLHFCLDSGLADEVQESKEILIIDAGGGTIDLSTYSIVEVAPISVEEVTTPGCILQGSTRVNVRARKFLETKLANSSFKEDIPTMIDRFEVSTKPTFTNRNEKAFIQFGSLRDREPEFGIRNGQLILPGHEVANFFQPSVDGIISEVKEQIRGSRSESAHKTAFFVGGFAANPWLYSQVQDAMETTGIKLCRPVSHTNKAVAEGAISFYIEHYVSVRVARFTYGTKYFKVFNYMDPEDAALQSSWRRQVGYGGISAGTYVHEQGTGVRDAEERSVELYRQSFKLRDLNEIEADILCYRGRKENPVWVHLEPHLFQVLCTVNADTSAIPKERLTSPTGRLSYAQSYKIVLQCGLTEMMGSGILYEEMCGMAVIEQNREITSNGIRSYFSRALKYGMDSHHHHLWLWLKSSIQGTR</sequence>
<evidence type="ECO:0000313" key="1">
    <source>
        <dbReference type="EMBL" id="KAJ3489533.1"/>
    </source>
</evidence>
<dbReference type="SUPFAM" id="SSF53067">
    <property type="entry name" value="Actin-like ATPase domain"/>
    <property type="match status" value="4"/>
</dbReference>
<dbReference type="CDD" id="cd10170">
    <property type="entry name" value="ASKHA_NBD_HSP70"/>
    <property type="match status" value="2"/>
</dbReference>
<name>A0AAD5V9G5_9APHY</name>
<comment type="caution">
    <text evidence="1">The sequence shown here is derived from an EMBL/GenBank/DDBJ whole genome shotgun (WGS) entry which is preliminary data.</text>
</comment>
<protein>
    <submittedName>
        <fullName evidence="1">Uncharacterized protein</fullName>
    </submittedName>
</protein>
<reference evidence="1" key="1">
    <citation type="submission" date="2022-07" db="EMBL/GenBank/DDBJ databases">
        <title>Genome Sequence of Physisporinus lineatus.</title>
        <authorList>
            <person name="Buettner E."/>
        </authorList>
    </citation>
    <scope>NUCLEOTIDE SEQUENCE</scope>
    <source>
        <strain evidence="1">VT162</strain>
    </source>
</reference>
<dbReference type="InterPro" id="IPR043129">
    <property type="entry name" value="ATPase_NBD"/>
</dbReference>